<reference evidence="5 6" key="1">
    <citation type="submission" date="2020-03" db="EMBL/GenBank/DDBJ databases">
        <title>Sequencing the genomes of 1000 actinobacteria strains.</title>
        <authorList>
            <person name="Klenk H.-P."/>
        </authorList>
    </citation>
    <scope>NUCLEOTIDE SEQUENCE [LARGE SCALE GENOMIC DNA]</scope>
    <source>
        <strain evidence="5 6">DSM 16403</strain>
    </source>
</reference>
<evidence type="ECO:0000313" key="5">
    <source>
        <dbReference type="EMBL" id="NJC21464.1"/>
    </source>
</evidence>
<feature type="domain" description="DNA methylase N-4/N-6" evidence="4">
    <location>
        <begin position="24"/>
        <end position="75"/>
    </location>
</feature>
<organism evidence="5 6">
    <name type="scientific">Arthrobacter pigmenti</name>
    <dbReference type="NCBI Taxonomy" id="271432"/>
    <lineage>
        <taxon>Bacteria</taxon>
        <taxon>Bacillati</taxon>
        <taxon>Actinomycetota</taxon>
        <taxon>Actinomycetes</taxon>
        <taxon>Micrococcales</taxon>
        <taxon>Micrococcaceae</taxon>
        <taxon>Arthrobacter</taxon>
    </lineage>
</organism>
<keyword evidence="1" id="KW-0489">Methyltransferase</keyword>
<gene>
    <name evidence="5" type="ORF">BJ994_000540</name>
</gene>
<dbReference type="AlphaFoldDB" id="A0A846RMC7"/>
<protein>
    <recommendedName>
        <fullName evidence="4">DNA methylase N-4/N-6 domain-containing protein</fullName>
    </recommendedName>
</protein>
<comment type="caution">
    <text evidence="5">The sequence shown here is derived from an EMBL/GenBank/DDBJ whole genome shotgun (WGS) entry which is preliminary data.</text>
</comment>
<dbReference type="PRINTS" id="PR00506">
    <property type="entry name" value="D21N6MTFRASE"/>
</dbReference>
<dbReference type="InterPro" id="IPR002941">
    <property type="entry name" value="DNA_methylase_N4/N6"/>
</dbReference>
<evidence type="ECO:0000256" key="3">
    <source>
        <dbReference type="ARBA" id="ARBA00022691"/>
    </source>
</evidence>
<dbReference type="Gene3D" id="3.40.50.150">
    <property type="entry name" value="Vaccinia Virus protein VP39"/>
    <property type="match status" value="2"/>
</dbReference>
<evidence type="ECO:0000256" key="2">
    <source>
        <dbReference type="ARBA" id="ARBA00022679"/>
    </source>
</evidence>
<proteinExistence type="predicted"/>
<dbReference type="RefSeq" id="WP_167991225.1">
    <property type="nucleotide sequence ID" value="NZ_JAATJL010000001.1"/>
</dbReference>
<dbReference type="GO" id="GO:0008170">
    <property type="term" value="F:N-methyltransferase activity"/>
    <property type="evidence" value="ECO:0007669"/>
    <property type="project" value="InterPro"/>
</dbReference>
<dbReference type="GO" id="GO:0032259">
    <property type="term" value="P:methylation"/>
    <property type="evidence" value="ECO:0007669"/>
    <property type="project" value="UniProtKB-KW"/>
</dbReference>
<keyword evidence="6" id="KW-1185">Reference proteome</keyword>
<evidence type="ECO:0000313" key="6">
    <source>
        <dbReference type="Proteomes" id="UP000547458"/>
    </source>
</evidence>
<dbReference type="Pfam" id="PF01555">
    <property type="entry name" value="N6_N4_Mtase"/>
    <property type="match status" value="1"/>
</dbReference>
<dbReference type="Proteomes" id="UP000547458">
    <property type="component" value="Unassembled WGS sequence"/>
</dbReference>
<sequence>MSGLRSALSVLPPAHDTPIGIVHPYWARKPMNTLELIIRHLTEEGDVVVDPFMGSGTTIFAALQTQRAAIGSDISALSQHLVSGLLDIIENAELVIPEIRRILDAHSEMTLPWFEFESGIYVERVRFKVNGEFRDGLFTLEPTEVVTKHRHGGSWMGRKAHTGAESLERLLAIDEAASYYIDAPINFDTVSLQANSRIAIPHGATLAHYFTAENRASINALLKLIQCSPLFESHSAALKLVLSASLPTLRLSDRKASSQWPYWRPKTDLTSRNPVIVLESKYKQITELVKWASGTALESEFGTRHKLLTSAAQMLTSDSLGCRAKLVLTDPPYGDQVPYLEYSAMWNGVLGLNGEPETSSQELVRSDANHRRSDSSEYLERLRTAFIANARLLEQDGFLAWFYQDQDLRCWKAIYDASVEANLRLLDVIPLAKQRRSLKTVTSPNSTLDGDLLCIFTADNAPSGSGDDSRPFEQVDGRSDLGVPNGSYFDRYAVLISSALRSGDIGQLADKYKTVKRALAAVEE</sequence>
<accession>A0A846RMC7</accession>
<evidence type="ECO:0000259" key="4">
    <source>
        <dbReference type="Pfam" id="PF01555"/>
    </source>
</evidence>
<dbReference type="GO" id="GO:0003677">
    <property type="term" value="F:DNA binding"/>
    <property type="evidence" value="ECO:0007669"/>
    <property type="project" value="InterPro"/>
</dbReference>
<dbReference type="EMBL" id="JAATJL010000001">
    <property type="protein sequence ID" value="NJC21464.1"/>
    <property type="molecule type" value="Genomic_DNA"/>
</dbReference>
<dbReference type="SUPFAM" id="SSF53335">
    <property type="entry name" value="S-adenosyl-L-methionine-dependent methyltransferases"/>
    <property type="match status" value="2"/>
</dbReference>
<keyword evidence="2" id="KW-0808">Transferase</keyword>
<dbReference type="InterPro" id="IPR029063">
    <property type="entry name" value="SAM-dependent_MTases_sf"/>
</dbReference>
<evidence type="ECO:0000256" key="1">
    <source>
        <dbReference type="ARBA" id="ARBA00022603"/>
    </source>
</evidence>
<keyword evidence="3" id="KW-0949">S-adenosyl-L-methionine</keyword>
<dbReference type="InterPro" id="IPR002295">
    <property type="entry name" value="N4/N6-MTase_EcoPI_Mod-like"/>
</dbReference>
<name>A0A846RMC7_9MICC</name>